<dbReference type="Pfam" id="PF04321">
    <property type="entry name" value="RmlD_sub_bind"/>
    <property type="match status" value="1"/>
</dbReference>
<gene>
    <name evidence="4" type="ORF">CIAN88_17585</name>
</gene>
<evidence type="ECO:0000313" key="5">
    <source>
        <dbReference type="Proteomes" id="UP000030008"/>
    </source>
</evidence>
<evidence type="ECO:0000256" key="1">
    <source>
        <dbReference type="ARBA" id="ARBA00010944"/>
    </source>
</evidence>
<proteinExistence type="inferred from homology"/>
<dbReference type="Proteomes" id="UP000030008">
    <property type="component" value="Unassembled WGS sequence"/>
</dbReference>
<dbReference type="EMBL" id="JQIF01000092">
    <property type="protein sequence ID" value="KGJ51916.1"/>
    <property type="molecule type" value="Genomic_DNA"/>
</dbReference>
<dbReference type="GO" id="GO:0008831">
    <property type="term" value="F:dTDP-4-dehydrorhamnose reductase activity"/>
    <property type="evidence" value="ECO:0007669"/>
    <property type="project" value="UniProtKB-EC"/>
</dbReference>
<dbReference type="UniPathway" id="UPA00124"/>
<dbReference type="InterPro" id="IPR036291">
    <property type="entry name" value="NAD(P)-bd_dom_sf"/>
</dbReference>
<keyword evidence="2" id="KW-0560">Oxidoreductase</keyword>
<evidence type="ECO:0000313" key="4">
    <source>
        <dbReference type="EMBL" id="KGJ51916.1"/>
    </source>
</evidence>
<dbReference type="InterPro" id="IPR029903">
    <property type="entry name" value="RmlD-like-bd"/>
</dbReference>
<dbReference type="PANTHER" id="PTHR10491:SF4">
    <property type="entry name" value="METHIONINE ADENOSYLTRANSFERASE 2 SUBUNIT BETA"/>
    <property type="match status" value="1"/>
</dbReference>
<dbReference type="RefSeq" id="WP_044907078.1">
    <property type="nucleotide sequence ID" value="NZ_JQIF01000092.1"/>
</dbReference>
<dbReference type="SUPFAM" id="SSF51735">
    <property type="entry name" value="NAD(P)-binding Rossmann-fold domains"/>
    <property type="match status" value="1"/>
</dbReference>
<accession>A0A099I2Z1</accession>
<feature type="domain" description="RmlD-like substrate binding" evidence="3">
    <location>
        <begin position="4"/>
        <end position="285"/>
    </location>
</feature>
<evidence type="ECO:0000256" key="2">
    <source>
        <dbReference type="RuleBase" id="RU364082"/>
    </source>
</evidence>
<dbReference type="EC" id="1.1.1.133" evidence="2"/>
<organism evidence="4 5">
    <name type="scientific">Clostridium innocuum</name>
    <dbReference type="NCBI Taxonomy" id="1522"/>
    <lineage>
        <taxon>Bacteria</taxon>
        <taxon>Bacillati</taxon>
        <taxon>Bacillota</taxon>
        <taxon>Clostridia</taxon>
        <taxon>Eubacteriales</taxon>
        <taxon>Clostridiaceae</taxon>
        <taxon>Clostridium</taxon>
    </lineage>
</organism>
<keyword evidence="2" id="KW-0521">NADP</keyword>
<reference evidence="4 5" key="1">
    <citation type="submission" date="2014-08" db="EMBL/GenBank/DDBJ databases">
        <title>Clostridium innocuum, an unnegligible vancomycin-resistant pathogen causing extra-intestinal infections.</title>
        <authorList>
            <person name="Feng Y."/>
            <person name="Chiu C.-H."/>
        </authorList>
    </citation>
    <scope>NUCLEOTIDE SEQUENCE [LARGE SCALE GENOMIC DNA]</scope>
    <source>
        <strain evidence="4 5">AN88</strain>
    </source>
</reference>
<comment type="pathway">
    <text evidence="2">Carbohydrate biosynthesis; dTDP-L-rhamnose biosynthesis.</text>
</comment>
<dbReference type="PANTHER" id="PTHR10491">
    <property type="entry name" value="DTDP-4-DEHYDRORHAMNOSE REDUCTASE"/>
    <property type="match status" value="1"/>
</dbReference>
<comment type="similarity">
    <text evidence="1 2">Belongs to the dTDP-4-dehydrorhamnose reductase family.</text>
</comment>
<dbReference type="InterPro" id="IPR005913">
    <property type="entry name" value="dTDP_dehydrorham_reduct"/>
</dbReference>
<dbReference type="GO" id="GO:0019305">
    <property type="term" value="P:dTDP-rhamnose biosynthetic process"/>
    <property type="evidence" value="ECO:0007669"/>
    <property type="project" value="UniProtKB-UniPathway"/>
</dbReference>
<comment type="function">
    <text evidence="2">Catalyzes the reduction of dTDP-6-deoxy-L-lyxo-4-hexulose to yield dTDP-L-rhamnose.</text>
</comment>
<dbReference type="AlphaFoldDB" id="A0A099I2Z1"/>
<dbReference type="Gene3D" id="3.40.50.720">
    <property type="entry name" value="NAD(P)-binding Rossmann-like Domain"/>
    <property type="match status" value="1"/>
</dbReference>
<comment type="caution">
    <text evidence="4">The sequence shown here is derived from an EMBL/GenBank/DDBJ whole genome shotgun (WGS) entry which is preliminary data.</text>
</comment>
<sequence>MKTMVITGGNGFIASLVKEAMQSTMEIIPLTRKELDLGDTAAVRSWFNTHDYDYVFHTGAMAQTADCENHPELTHRINVDGTKEIAKACKEKNARLIFISTEQCFNGKTEEGPFTEDTPLCSVTAYGNHKVECEDFITSVLEDYIILRFSWMLGMSRPGIKASPNIIRNVMNAMFYQTPAKFTVNEIRGMTYAQKLADVFDKIIELPSGIYHVSDTNTHNTYESAKIVAQKLGFTQEQIDACILPNHERYADRFRDYRLNTQKLKAHGIDFGTFEENVDACLKDFGWLK</sequence>
<evidence type="ECO:0000259" key="3">
    <source>
        <dbReference type="Pfam" id="PF04321"/>
    </source>
</evidence>
<name>A0A099I2Z1_CLOIN</name>
<protein>
    <recommendedName>
        <fullName evidence="2">dTDP-4-dehydrorhamnose reductase</fullName>
        <ecNumber evidence="2">1.1.1.133</ecNumber>
    </recommendedName>
</protein>